<dbReference type="SUPFAM" id="SSF48726">
    <property type="entry name" value="Immunoglobulin"/>
    <property type="match status" value="1"/>
</dbReference>
<evidence type="ECO:0000259" key="8">
    <source>
        <dbReference type="PROSITE" id="PS50835"/>
    </source>
</evidence>
<dbReference type="GeneID" id="106700297"/>
<dbReference type="AlphaFoldDB" id="A0A3B5QA03"/>
<dbReference type="OMA" id="KEAFCHH"/>
<dbReference type="SMART" id="SM00921">
    <property type="entry name" value="MHC_II_beta"/>
    <property type="match status" value="1"/>
</dbReference>
<dbReference type="InterPro" id="IPR003597">
    <property type="entry name" value="Ig_C1-set"/>
</dbReference>
<dbReference type="KEGG" id="xma:106700297"/>
<proteinExistence type="predicted"/>
<keyword evidence="7" id="KW-0732">Signal</keyword>
<reference evidence="10" key="1">
    <citation type="submission" date="2012-01" db="EMBL/GenBank/DDBJ databases">
        <authorList>
            <person name="Walter R."/>
            <person name="Schartl M."/>
            <person name="Warren W."/>
        </authorList>
    </citation>
    <scope>NUCLEOTIDE SEQUENCE [LARGE SCALE GENOMIC DNA]</scope>
    <source>
        <strain evidence="10">JP 163 A</strain>
    </source>
</reference>
<evidence type="ECO:0000256" key="3">
    <source>
        <dbReference type="ARBA" id="ARBA00022989"/>
    </source>
</evidence>
<dbReference type="SMART" id="SM00407">
    <property type="entry name" value="IGc1"/>
    <property type="match status" value="1"/>
</dbReference>
<dbReference type="InterPro" id="IPR050160">
    <property type="entry name" value="MHC/Immunoglobulin"/>
</dbReference>
<dbReference type="RefSeq" id="XP_023201865.1">
    <property type="nucleotide sequence ID" value="XM_023346097.1"/>
</dbReference>
<dbReference type="InterPro" id="IPR014745">
    <property type="entry name" value="MHC_II_a/b_N"/>
</dbReference>
<dbReference type="GO" id="GO:0042613">
    <property type="term" value="C:MHC class II protein complex"/>
    <property type="evidence" value="ECO:0007669"/>
    <property type="project" value="InterPro"/>
</dbReference>
<dbReference type="PROSITE" id="PS50835">
    <property type="entry name" value="IG_LIKE"/>
    <property type="match status" value="1"/>
</dbReference>
<dbReference type="Pfam" id="PF00969">
    <property type="entry name" value="MHC_II_beta"/>
    <property type="match status" value="1"/>
</dbReference>
<evidence type="ECO:0000313" key="10">
    <source>
        <dbReference type="Proteomes" id="UP000002852"/>
    </source>
</evidence>
<comment type="subcellular location">
    <subcellularLocation>
        <location evidence="1">Membrane</location>
        <topology evidence="1">Single-pass type I membrane protein</topology>
    </subcellularLocation>
</comment>
<dbReference type="PANTHER" id="PTHR19944">
    <property type="entry name" value="MHC CLASS II-RELATED"/>
    <property type="match status" value="1"/>
</dbReference>
<keyword evidence="3 6" id="KW-1133">Transmembrane helix</keyword>
<evidence type="ECO:0000256" key="5">
    <source>
        <dbReference type="ARBA" id="ARBA00023180"/>
    </source>
</evidence>
<dbReference type="InParanoid" id="A0A3B5QA03"/>
<dbReference type="GO" id="GO:0006955">
    <property type="term" value="P:immune response"/>
    <property type="evidence" value="ECO:0007669"/>
    <property type="project" value="InterPro"/>
</dbReference>
<keyword evidence="2 6" id="KW-0812">Transmembrane</keyword>
<protein>
    <submittedName>
        <fullName evidence="9">HLA class II histocompatibility antigen, DRB1-14 beta chain-like</fullName>
    </submittedName>
</protein>
<dbReference type="OrthoDB" id="8440125at2759"/>
<dbReference type="FunCoup" id="A0A3B5QA03">
    <property type="interactions" value="1410"/>
</dbReference>
<keyword evidence="4" id="KW-1015">Disulfide bond</keyword>
<dbReference type="InterPro" id="IPR013783">
    <property type="entry name" value="Ig-like_fold"/>
</dbReference>
<evidence type="ECO:0000256" key="1">
    <source>
        <dbReference type="ARBA" id="ARBA00004479"/>
    </source>
</evidence>
<dbReference type="InterPro" id="IPR036179">
    <property type="entry name" value="Ig-like_dom_sf"/>
</dbReference>
<dbReference type="Ensembl" id="ENSXMAT00000042086.1">
    <property type="protein sequence ID" value="ENSXMAP00000027870.1"/>
    <property type="gene ID" value="ENSXMAG00000022353.1"/>
</dbReference>
<dbReference type="GO" id="GO:0019882">
    <property type="term" value="P:antigen processing and presentation"/>
    <property type="evidence" value="ECO:0007669"/>
    <property type="project" value="InterPro"/>
</dbReference>
<organism evidence="9 10">
    <name type="scientific">Xiphophorus maculatus</name>
    <name type="common">Southern platyfish</name>
    <name type="synonym">Platypoecilus maculatus</name>
    <dbReference type="NCBI Taxonomy" id="8083"/>
    <lineage>
        <taxon>Eukaryota</taxon>
        <taxon>Metazoa</taxon>
        <taxon>Chordata</taxon>
        <taxon>Craniata</taxon>
        <taxon>Vertebrata</taxon>
        <taxon>Euteleostomi</taxon>
        <taxon>Actinopterygii</taxon>
        <taxon>Neopterygii</taxon>
        <taxon>Teleostei</taxon>
        <taxon>Neoteleostei</taxon>
        <taxon>Acanthomorphata</taxon>
        <taxon>Ovalentaria</taxon>
        <taxon>Atherinomorphae</taxon>
        <taxon>Cyprinodontiformes</taxon>
        <taxon>Poeciliidae</taxon>
        <taxon>Poeciliinae</taxon>
        <taxon>Xiphophorus</taxon>
    </lineage>
</organism>
<evidence type="ECO:0000313" key="9">
    <source>
        <dbReference type="Ensembl" id="ENSXMAP00000027870.1"/>
    </source>
</evidence>
<reference evidence="9" key="3">
    <citation type="submission" date="2025-08" db="UniProtKB">
        <authorList>
            <consortium name="Ensembl"/>
        </authorList>
    </citation>
    <scope>IDENTIFICATION</scope>
    <source>
        <strain evidence="9">JP 163 A</strain>
    </source>
</reference>
<accession>A0A3B5QA03</accession>
<keyword evidence="10" id="KW-1185">Reference proteome</keyword>
<evidence type="ECO:0000256" key="7">
    <source>
        <dbReference type="SAM" id="SignalP"/>
    </source>
</evidence>
<evidence type="ECO:0000256" key="4">
    <source>
        <dbReference type="ARBA" id="ARBA00023157"/>
    </source>
</evidence>
<feature type="chain" id="PRO_5017367763" evidence="7">
    <location>
        <begin position="19"/>
        <end position="251"/>
    </location>
</feature>
<name>A0A3B5QA03_XIPMA</name>
<dbReference type="InterPro" id="IPR000353">
    <property type="entry name" value="MHC_II_b_N"/>
</dbReference>
<evidence type="ECO:0000256" key="2">
    <source>
        <dbReference type="ARBA" id="ARBA00022692"/>
    </source>
</evidence>
<dbReference type="SUPFAM" id="SSF54452">
    <property type="entry name" value="MHC antigen-recognition domain"/>
    <property type="match status" value="1"/>
</dbReference>
<dbReference type="InterPro" id="IPR007110">
    <property type="entry name" value="Ig-like_dom"/>
</dbReference>
<dbReference type="Gene3D" id="3.10.320.10">
    <property type="entry name" value="Class II Histocompatibility Antigen, M Beta Chain, Chain B, domain 1"/>
    <property type="match status" value="1"/>
</dbReference>
<feature type="signal peptide" evidence="7">
    <location>
        <begin position="1"/>
        <end position="18"/>
    </location>
</feature>
<dbReference type="STRING" id="8083.ENSXMAP00000027870"/>
<reference evidence="10" key="2">
    <citation type="journal article" date="2013" name="Nat. Genet.">
        <title>The genome of the platyfish, Xiphophorus maculatus, provides insights into evolutionary adaptation and several complex traits.</title>
        <authorList>
            <person name="Schartl M."/>
            <person name="Walter R.B."/>
            <person name="Shen Y."/>
            <person name="Garcia T."/>
            <person name="Catchen J."/>
            <person name="Amores A."/>
            <person name="Braasch I."/>
            <person name="Chalopin D."/>
            <person name="Volff J.N."/>
            <person name="Lesch K.P."/>
            <person name="Bisazza A."/>
            <person name="Minx P."/>
            <person name="Hillier L."/>
            <person name="Wilson R.K."/>
            <person name="Fuerstenberg S."/>
            <person name="Boore J."/>
            <person name="Searle S."/>
            <person name="Postlethwait J.H."/>
            <person name="Warren W.C."/>
        </authorList>
    </citation>
    <scope>NUCLEOTIDE SEQUENCE [LARGE SCALE GENOMIC DNA]</scope>
    <source>
        <strain evidence="10">JP 163 A</strain>
    </source>
</reference>
<reference evidence="9" key="4">
    <citation type="submission" date="2025-09" db="UniProtKB">
        <authorList>
            <consortium name="Ensembl"/>
        </authorList>
    </citation>
    <scope>IDENTIFICATION</scope>
    <source>
        <strain evidence="9">JP 163 A</strain>
    </source>
</reference>
<sequence>MGPSLLLILLVLVQTADGFQSHSVSRCLFNSTELKDSRYIYSCIYNKVEFLSFDSNIGLYAGYTSFGMRQANKLNNNPVALSRRRAQKEAFCHHNSGVLYRNVLNRSVAPSVALSSVAPPAGGHPAMLTCSVYGFFPKQIRVTWRRDGQEVTSDVTSTAELPDGAWLYQIHSSLEFRPRSGERISCRVEHVSLKEPLITDWDPSMPESERNKLAIGASGLILGLILSLAGFIYYKRKVKDLVPVPTFESRS</sequence>
<keyword evidence="6" id="KW-0472">Membrane</keyword>
<dbReference type="PANTHER" id="PTHR19944:SF99">
    <property type="entry name" value="HLA CLASS II HISTOCOMPATIBILITY ANTIGEN, DRB1 BETA CHAIN"/>
    <property type="match status" value="1"/>
</dbReference>
<dbReference type="Gene3D" id="2.60.40.10">
    <property type="entry name" value="Immunoglobulins"/>
    <property type="match status" value="1"/>
</dbReference>
<evidence type="ECO:0000256" key="6">
    <source>
        <dbReference type="SAM" id="Phobius"/>
    </source>
</evidence>
<feature type="domain" description="Ig-like" evidence="8">
    <location>
        <begin position="110"/>
        <end position="199"/>
    </location>
</feature>
<dbReference type="Pfam" id="PF07654">
    <property type="entry name" value="C1-set"/>
    <property type="match status" value="1"/>
</dbReference>
<dbReference type="Proteomes" id="UP000002852">
    <property type="component" value="Unassembled WGS sequence"/>
</dbReference>
<dbReference type="GeneTree" id="ENSGT00950000183127"/>
<keyword evidence="5" id="KW-0325">Glycoprotein</keyword>
<feature type="transmembrane region" description="Helical" evidence="6">
    <location>
        <begin position="213"/>
        <end position="234"/>
    </location>
</feature>
<dbReference type="InterPro" id="IPR011162">
    <property type="entry name" value="MHC_I/II-like_Ag-recog"/>
</dbReference>